<keyword evidence="2" id="KW-1185">Reference proteome</keyword>
<dbReference type="InterPro" id="IPR044036">
    <property type="entry name" value="DUF5752"/>
</dbReference>
<accession>A0A177E5I6</accession>
<name>A0A177E5I6_9BACT</name>
<proteinExistence type="predicted"/>
<evidence type="ECO:0000313" key="2">
    <source>
        <dbReference type="Proteomes" id="UP000076964"/>
    </source>
</evidence>
<dbReference type="OrthoDB" id="264053at2"/>
<dbReference type="Proteomes" id="UP000076964">
    <property type="component" value="Unassembled WGS sequence"/>
</dbReference>
<sequence length="221" mass="25977">MADEILFHVKDCSLVSISLGVKAYVLAELLDHVREVEAGCIYHHFWARQLRPSFDHPEFHNDFAAWVHRELHDYVLAERLNLIAPHEFETLEELREELINVLEERFDEHADLPWRKADKPFYFVKSQIVVFDTGRRISHPKEVAGILPTFSQGSVFYHFIDARRRTEKSLDDFRAWLSAFGPDYEQLSASLASIDPYFFTLTEIKEQLITVFKSFFEGRNE</sequence>
<protein>
    <submittedName>
        <fullName evidence="1">Uncharacterized protein</fullName>
    </submittedName>
</protein>
<gene>
    <name evidence="1" type="ORF">TH606_08405</name>
</gene>
<dbReference type="Pfam" id="PF19027">
    <property type="entry name" value="DUF5752"/>
    <property type="match status" value="1"/>
</dbReference>
<dbReference type="STRING" id="1795632.TH606_08405"/>
<evidence type="ECO:0000313" key="1">
    <source>
        <dbReference type="EMBL" id="OAG27165.1"/>
    </source>
</evidence>
<comment type="caution">
    <text evidence="1">The sequence shown here is derived from an EMBL/GenBank/DDBJ whole genome shotgun (WGS) entry which is preliminary data.</text>
</comment>
<reference evidence="1 2" key="1">
    <citation type="submission" date="2016-02" db="EMBL/GenBank/DDBJ databases">
        <title>Draft genome sequence of Thermodesulfatator sp. S606.</title>
        <authorList>
            <person name="Lai Q."/>
            <person name="Cao J."/>
            <person name="Dupont S."/>
            <person name="Shao Z."/>
            <person name="Jebbar M."/>
            <person name="Alain K."/>
        </authorList>
    </citation>
    <scope>NUCLEOTIDE SEQUENCE [LARGE SCALE GENOMIC DNA]</scope>
    <source>
        <strain evidence="1 2">S606</strain>
    </source>
</reference>
<dbReference type="EMBL" id="LSFI01000038">
    <property type="protein sequence ID" value="OAG27165.1"/>
    <property type="molecule type" value="Genomic_DNA"/>
</dbReference>
<dbReference type="RefSeq" id="WP_068542868.1">
    <property type="nucleotide sequence ID" value="NZ_LSFI01000038.1"/>
</dbReference>
<dbReference type="AlphaFoldDB" id="A0A177E5I6"/>
<organism evidence="1 2">
    <name type="scientific">Thermodesulfatator autotrophicus</name>
    <dbReference type="NCBI Taxonomy" id="1795632"/>
    <lineage>
        <taxon>Bacteria</taxon>
        <taxon>Pseudomonadati</taxon>
        <taxon>Thermodesulfobacteriota</taxon>
        <taxon>Thermodesulfobacteria</taxon>
        <taxon>Thermodesulfobacteriales</taxon>
        <taxon>Thermodesulfatatoraceae</taxon>
        <taxon>Thermodesulfatator</taxon>
    </lineage>
</organism>